<dbReference type="RefSeq" id="WP_069356786.1">
    <property type="nucleotide sequence ID" value="NZ_CP015252.1"/>
</dbReference>
<evidence type="ECO:0000256" key="5">
    <source>
        <dbReference type="HAMAP-Rule" id="MF_01145"/>
    </source>
</evidence>
<dbReference type="GO" id="GO:0006457">
    <property type="term" value="P:protein folding"/>
    <property type="evidence" value="ECO:0007669"/>
    <property type="project" value="UniProtKB-UniRule"/>
</dbReference>
<gene>
    <name evidence="8" type="primary">prsA3_2</name>
    <name evidence="5" type="synonym">prsA</name>
    <name evidence="9" type="synonym">prsA3_3</name>
    <name evidence="8" type="ORF">BTI247_60590</name>
    <name evidence="9" type="ORF">BTI247_61600</name>
</gene>
<keyword evidence="4 5" id="KW-0413">Isomerase</keyword>
<accession>A0A9W3XBZ7</accession>
<keyword evidence="2 5" id="KW-0732">Signal</keyword>
<dbReference type="AlphaFoldDB" id="A0A9W3XBZ7"/>
<comment type="function">
    <text evidence="5">Plays a major role in protein secretion by helping the post-translocational extracellular folding of several secreted proteins.</text>
</comment>
<dbReference type="SUPFAM" id="SSF54534">
    <property type="entry name" value="FKBP-like"/>
    <property type="match status" value="1"/>
</dbReference>
<dbReference type="Pfam" id="PF00639">
    <property type="entry name" value="Rotamase"/>
    <property type="match status" value="1"/>
</dbReference>
<dbReference type="EC" id="5.2.1.8" evidence="5"/>
<keyword evidence="5" id="KW-0564">Palmitate</keyword>
<dbReference type="PROSITE" id="PS51257">
    <property type="entry name" value="PROKAR_LIPOPROTEIN"/>
    <property type="match status" value="1"/>
</dbReference>
<geneLocation type="plasmid" evidence="10">
    <name>p130548 sequence</name>
</geneLocation>
<feature type="signal peptide" evidence="6">
    <location>
        <begin position="1"/>
        <end position="19"/>
    </location>
</feature>
<dbReference type="PANTHER" id="PTHR47245">
    <property type="entry name" value="PEPTIDYLPROLYL ISOMERASE"/>
    <property type="match status" value="1"/>
</dbReference>
<dbReference type="PANTHER" id="PTHR47245:SF1">
    <property type="entry name" value="FOLDASE PROTEIN PRSA"/>
    <property type="match status" value="1"/>
</dbReference>
<evidence type="ECO:0000259" key="7">
    <source>
        <dbReference type="PROSITE" id="PS50198"/>
    </source>
</evidence>
<sequence length="282" mass="32082">MYKKRKLIGLLLGSMVACVACGHTNATDTVVTSNIGNITKAELSSNLKEQFGKLATYQMMANKVLLHKYPISDKEMDTKIEEIKKQSNKTLLELAQQLGLASENKLKEQLKVQAALEKAVKESVTEKDIKDQYKSDIKIKKIIVDKEEVANEIVAKLKNGGDFAEVIKSYPNVSSSKQQDNDIGWIPPGTLPVELEKAVYQLKVGEYSSPLKVNNGYAIIQMIEQKELPPFDQAKEDIRKKLEVKRLQDQQWQQQFFKDLFKQVDIKITDKDLKDTFKEFLK</sequence>
<evidence type="ECO:0000313" key="8">
    <source>
        <dbReference type="EMBL" id="AOM14389.1"/>
    </source>
</evidence>
<dbReference type="GO" id="GO:0003755">
    <property type="term" value="F:peptidyl-prolyl cis-trans isomerase activity"/>
    <property type="evidence" value="ECO:0007669"/>
    <property type="project" value="UniProtKB-UniRule"/>
</dbReference>
<organism evidence="8 10">
    <name type="scientific">Bacillus thuringiensis Bt18247</name>
    <dbReference type="NCBI Taxonomy" id="1423143"/>
    <lineage>
        <taxon>Bacteria</taxon>
        <taxon>Bacillati</taxon>
        <taxon>Bacillota</taxon>
        <taxon>Bacilli</taxon>
        <taxon>Bacillales</taxon>
        <taxon>Bacillaceae</taxon>
        <taxon>Bacillus</taxon>
        <taxon>Bacillus cereus group</taxon>
    </lineage>
</organism>
<protein>
    <recommendedName>
        <fullName evidence="5">Foldase protein PrsA</fullName>
        <ecNumber evidence="5">5.2.1.8</ecNumber>
    </recommendedName>
</protein>
<dbReference type="GO" id="GO:0005886">
    <property type="term" value="C:plasma membrane"/>
    <property type="evidence" value="ECO:0007669"/>
    <property type="project" value="UniProtKB-SubCell"/>
</dbReference>
<proteinExistence type="inferred from homology"/>
<dbReference type="HAMAP" id="MF_01145">
    <property type="entry name" value="Foldase_PrsA"/>
    <property type="match status" value="1"/>
</dbReference>
<evidence type="ECO:0000256" key="4">
    <source>
        <dbReference type="ARBA" id="ARBA00023235"/>
    </source>
</evidence>
<name>A0A9W3XBZ7_BACTU</name>
<dbReference type="PROSITE" id="PS50198">
    <property type="entry name" value="PPIC_PPIASE_2"/>
    <property type="match status" value="1"/>
</dbReference>
<dbReference type="EMBL" id="CP015252">
    <property type="protein sequence ID" value="AOM14490.1"/>
    <property type="molecule type" value="Genomic_DNA"/>
</dbReference>
<keyword evidence="5" id="KW-0472">Membrane</keyword>
<evidence type="ECO:0000313" key="10">
    <source>
        <dbReference type="Proteomes" id="UP000192743"/>
    </source>
</evidence>
<feature type="chain" id="PRO_5040714075" description="Foldase protein PrsA" evidence="6">
    <location>
        <begin position="20"/>
        <end position="282"/>
    </location>
</feature>
<comment type="similarity">
    <text evidence="5">Belongs to the PrsA family.</text>
</comment>
<reference evidence="8 10" key="1">
    <citation type="submission" date="2016-02" db="EMBL/GenBank/DDBJ databases">
        <title>Comparative analysis of three nematocidal Bacillus thuringiensis strains.</title>
        <authorList>
            <person name="Hollensteiner J."/>
            <person name="Kloesener M."/>
            <person name="Bunk B."/>
            <person name="Sproeer C."/>
            <person name="Rosenstiel P."/>
            <person name="Schulte-Iserlohe R."/>
            <person name="Schulenburg H."/>
            <person name="Liesegang H."/>
        </authorList>
    </citation>
    <scope>NUCLEOTIDE SEQUENCE [LARGE SCALE GENOMIC DNA]</scope>
    <source>
        <strain evidence="8 10">Bt18247</strain>
        <plasmid evidence="8">p130548</plasmid>
        <plasmid evidence="10">p130548 sequence</plasmid>
    </source>
</reference>
<keyword evidence="3 5" id="KW-0697">Rotamase</keyword>
<comment type="catalytic activity">
    <reaction evidence="1 5">
        <text>[protein]-peptidylproline (omega=180) = [protein]-peptidylproline (omega=0)</text>
        <dbReference type="Rhea" id="RHEA:16237"/>
        <dbReference type="Rhea" id="RHEA-COMP:10747"/>
        <dbReference type="Rhea" id="RHEA-COMP:10748"/>
        <dbReference type="ChEBI" id="CHEBI:83833"/>
        <dbReference type="ChEBI" id="CHEBI:83834"/>
        <dbReference type="EC" id="5.2.1.8"/>
    </reaction>
</comment>
<evidence type="ECO:0000256" key="6">
    <source>
        <dbReference type="SAM" id="SignalP"/>
    </source>
</evidence>
<dbReference type="InterPro" id="IPR046357">
    <property type="entry name" value="PPIase_dom_sf"/>
</dbReference>
<dbReference type="InterPro" id="IPR050245">
    <property type="entry name" value="PrsA_foldase"/>
</dbReference>
<geneLocation type="plasmid" evidence="8">
    <name>p130548</name>
</geneLocation>
<comment type="subcellular location">
    <subcellularLocation>
        <location evidence="5">Cell membrane</location>
        <topology evidence="5">Lipid-anchor</topology>
    </subcellularLocation>
</comment>
<dbReference type="EMBL" id="CP015252">
    <property type="protein sequence ID" value="AOM14389.1"/>
    <property type="molecule type" value="Genomic_DNA"/>
</dbReference>
<keyword evidence="5" id="KW-0449">Lipoprotein</keyword>
<evidence type="ECO:0000256" key="1">
    <source>
        <dbReference type="ARBA" id="ARBA00000971"/>
    </source>
</evidence>
<evidence type="ECO:0000256" key="2">
    <source>
        <dbReference type="ARBA" id="ARBA00022729"/>
    </source>
</evidence>
<dbReference type="Gene3D" id="3.10.50.40">
    <property type="match status" value="1"/>
</dbReference>
<dbReference type="InterPro" id="IPR000297">
    <property type="entry name" value="PPIase_PpiC"/>
</dbReference>
<keyword evidence="8" id="KW-0614">Plasmid</keyword>
<dbReference type="InterPro" id="IPR023059">
    <property type="entry name" value="Foldase_PrsA"/>
</dbReference>
<evidence type="ECO:0000256" key="3">
    <source>
        <dbReference type="ARBA" id="ARBA00023110"/>
    </source>
</evidence>
<keyword evidence="5" id="KW-1003">Cell membrane</keyword>
<feature type="domain" description="PpiC" evidence="7">
    <location>
        <begin position="134"/>
        <end position="224"/>
    </location>
</feature>
<evidence type="ECO:0000313" key="9">
    <source>
        <dbReference type="EMBL" id="AOM14490.1"/>
    </source>
</evidence>
<dbReference type="Proteomes" id="UP000192743">
    <property type="component" value="Plasmid p130548"/>
</dbReference>